<organism evidence="3 4">
    <name type="scientific">Streptosporangium canum</name>
    <dbReference type="NCBI Taxonomy" id="324952"/>
    <lineage>
        <taxon>Bacteria</taxon>
        <taxon>Bacillati</taxon>
        <taxon>Actinomycetota</taxon>
        <taxon>Actinomycetes</taxon>
        <taxon>Streptosporangiales</taxon>
        <taxon>Streptosporangiaceae</taxon>
        <taxon>Streptosporangium</taxon>
    </lineage>
</organism>
<evidence type="ECO:0000313" key="4">
    <source>
        <dbReference type="Proteomes" id="UP000199111"/>
    </source>
</evidence>
<comment type="similarity">
    <text evidence="1">Belongs to the ROK (NagC/XylR) family.</text>
</comment>
<dbReference type="EMBL" id="FOQY01000001">
    <property type="protein sequence ID" value="SFI10281.1"/>
    <property type="molecule type" value="Genomic_DNA"/>
</dbReference>
<dbReference type="GO" id="GO:0016301">
    <property type="term" value="F:kinase activity"/>
    <property type="evidence" value="ECO:0007669"/>
    <property type="project" value="UniProtKB-KW"/>
</dbReference>
<dbReference type="Pfam" id="PF00480">
    <property type="entry name" value="ROK"/>
    <property type="match status" value="2"/>
</dbReference>
<dbReference type="Pfam" id="PF09339">
    <property type="entry name" value="HTH_IclR"/>
    <property type="match status" value="1"/>
</dbReference>
<sequence>MTIRPTLPGGDQSALRHLNTRRVLQVLCDGPPLTISGVAQVAGLSRPTAQAILTTLTDSGLLRPDGHDIVKTGGRPAQRYRFNAAAGLLAGIDIGAHAVSVRIADLNGVLQAGMRRVIPADLPADERLQTALTLLDRALSDQSASGQTTRLWAAGVGTAGIVDSGGAVRLSVAIPGWTGVDLAEEIGRRLDCPVVAMKDANLAVLAEHRHGAGREVSHILYVHAGHRLGVGLLIDGRPFTGGTGAAGEIGRHPGLGWEDAPARLLAAAGADAIEAAFARARHGEQRALSAVDGFAQALANGIGAMVLAMDPRLIVIGGGVAKAGTTVLDPIARHLASICYEVPDLQISALGEDAVTIGAIEVARDRVRVELFADS</sequence>
<dbReference type="SUPFAM" id="SSF53067">
    <property type="entry name" value="Actin-like ATPase domain"/>
    <property type="match status" value="1"/>
</dbReference>
<dbReference type="SUPFAM" id="SSF46785">
    <property type="entry name" value="Winged helix' DNA-binding domain"/>
    <property type="match status" value="1"/>
</dbReference>
<dbReference type="CDD" id="cd23763">
    <property type="entry name" value="ASKHA_ATPase_ROK"/>
    <property type="match status" value="1"/>
</dbReference>
<feature type="domain" description="HTH iclR-type" evidence="2">
    <location>
        <begin position="23"/>
        <end position="65"/>
    </location>
</feature>
<keyword evidence="4" id="KW-1185">Reference proteome</keyword>
<dbReference type="InterPro" id="IPR043129">
    <property type="entry name" value="ATPase_NBD"/>
</dbReference>
<proteinExistence type="inferred from homology"/>
<evidence type="ECO:0000313" key="3">
    <source>
        <dbReference type="EMBL" id="SFI10281.1"/>
    </source>
</evidence>
<dbReference type="InterPro" id="IPR005471">
    <property type="entry name" value="Tscrpt_reg_IclR_N"/>
</dbReference>
<dbReference type="PANTHER" id="PTHR18964:SF149">
    <property type="entry name" value="BIFUNCTIONAL UDP-N-ACETYLGLUCOSAMINE 2-EPIMERASE_N-ACETYLMANNOSAMINE KINASE"/>
    <property type="match status" value="1"/>
</dbReference>
<accession>A0A1I3FH98</accession>
<dbReference type="Proteomes" id="UP000199111">
    <property type="component" value="Unassembled WGS sequence"/>
</dbReference>
<dbReference type="GO" id="GO:0003700">
    <property type="term" value="F:DNA-binding transcription factor activity"/>
    <property type="evidence" value="ECO:0007669"/>
    <property type="project" value="InterPro"/>
</dbReference>
<dbReference type="RefSeq" id="WP_177244905.1">
    <property type="nucleotide sequence ID" value="NZ_FOQY01000001.1"/>
</dbReference>
<dbReference type="PANTHER" id="PTHR18964">
    <property type="entry name" value="ROK (REPRESSOR, ORF, KINASE) FAMILY"/>
    <property type="match status" value="1"/>
</dbReference>
<gene>
    <name evidence="3" type="ORF">SAMN05216275_101156</name>
</gene>
<name>A0A1I3FH98_9ACTN</name>
<dbReference type="Gene3D" id="3.30.420.40">
    <property type="match status" value="4"/>
</dbReference>
<dbReference type="Gene3D" id="1.10.10.10">
    <property type="entry name" value="Winged helix-like DNA-binding domain superfamily/Winged helix DNA-binding domain"/>
    <property type="match status" value="1"/>
</dbReference>
<keyword evidence="3" id="KW-0808">Transferase</keyword>
<dbReference type="InterPro" id="IPR000600">
    <property type="entry name" value="ROK"/>
</dbReference>
<evidence type="ECO:0000259" key="2">
    <source>
        <dbReference type="Pfam" id="PF09339"/>
    </source>
</evidence>
<dbReference type="InterPro" id="IPR036390">
    <property type="entry name" value="WH_DNA-bd_sf"/>
</dbReference>
<keyword evidence="3" id="KW-0418">Kinase</keyword>
<dbReference type="AlphaFoldDB" id="A0A1I3FH98"/>
<dbReference type="GeneID" id="96296045"/>
<evidence type="ECO:0000256" key="1">
    <source>
        <dbReference type="ARBA" id="ARBA00006479"/>
    </source>
</evidence>
<reference evidence="4" key="1">
    <citation type="submission" date="2016-10" db="EMBL/GenBank/DDBJ databases">
        <authorList>
            <person name="Varghese N."/>
            <person name="Submissions S."/>
        </authorList>
    </citation>
    <scope>NUCLEOTIDE SEQUENCE [LARGE SCALE GENOMIC DNA]</scope>
    <source>
        <strain evidence="4">CGMCC 4.2126</strain>
    </source>
</reference>
<protein>
    <submittedName>
        <fullName evidence="3">Sugar kinase of the NBD/HSP70 family, may contain an N-terminal HTH domain</fullName>
    </submittedName>
</protein>
<dbReference type="InterPro" id="IPR036388">
    <property type="entry name" value="WH-like_DNA-bd_sf"/>
</dbReference>